<evidence type="ECO:0000313" key="3">
    <source>
        <dbReference type="EMBL" id="XBH09866.1"/>
    </source>
</evidence>
<accession>A0AAU7D7K0</accession>
<evidence type="ECO:0000259" key="2">
    <source>
        <dbReference type="Pfam" id="PF08924"/>
    </source>
</evidence>
<sequence length="284" mass="30203">MRPLISNLAILALAALVGAHTPAAAQPPRATHTYLGFDLNNYPGDEALPTLRQHFAFAGYWLNNPPGEQQNPWQGKREALLRQGFGFLVLFNGRLDAEIVKAQKAGTAPAALGKNDAIAAIAAAHRERFPSGAILFLDQEEGGRLLAEQADYLFAWTEAVAHSGFRPGVYASGQAVNEGHGHTITTAQDIRSHVATQHLHEIALWVAQDACPPSNGCTLQPPPLAASGTPEAMVWQYAQSPRRNSITAACAQSYAADGNCHAPGLPGLFIDLNTSASPDPSHGR</sequence>
<dbReference type="RefSeq" id="WP_348267375.1">
    <property type="nucleotide sequence ID" value="NZ_CP121194.1"/>
</dbReference>
<gene>
    <name evidence="3" type="ORF">P4G45_15470</name>
    <name evidence="4" type="ORF">P8936_16680</name>
</gene>
<dbReference type="Gene3D" id="3.20.20.80">
    <property type="entry name" value="Glycosidases"/>
    <property type="match status" value="1"/>
</dbReference>
<feature type="domain" description="Rv2525c-like glycoside hydrolase-like" evidence="2">
    <location>
        <begin position="69"/>
        <end position="205"/>
    </location>
</feature>
<dbReference type="InterPro" id="IPR015020">
    <property type="entry name" value="Rv2525c-like_Glyco_Hydro-like"/>
</dbReference>
<dbReference type="EMBL" id="CP121195">
    <property type="protein sequence ID" value="XBH13302.1"/>
    <property type="molecule type" value="Genomic_DNA"/>
</dbReference>
<dbReference type="InterPro" id="IPR017853">
    <property type="entry name" value="GH"/>
</dbReference>
<evidence type="ECO:0000256" key="1">
    <source>
        <dbReference type="SAM" id="SignalP"/>
    </source>
</evidence>
<proteinExistence type="predicted"/>
<dbReference type="EMBL" id="CP121194">
    <property type="protein sequence ID" value="XBH09866.1"/>
    <property type="molecule type" value="Genomic_DNA"/>
</dbReference>
<accession>A0AAU7CXN5</accession>
<reference evidence="3" key="1">
    <citation type="submission" date="2023-03" db="EMBL/GenBank/DDBJ databases">
        <title>Edaphobacter sp.</title>
        <authorList>
            <person name="Huber K.J."/>
            <person name="Papendorf J."/>
            <person name="Pilke C."/>
            <person name="Bunk B."/>
            <person name="Sproeer C."/>
            <person name="Pester M."/>
        </authorList>
    </citation>
    <scope>NUCLEOTIDE SEQUENCE</scope>
    <source>
        <strain evidence="3">DSM 109919</strain>
        <strain evidence="4">DSM 109920</strain>
    </source>
</reference>
<evidence type="ECO:0000313" key="4">
    <source>
        <dbReference type="EMBL" id="XBH13302.1"/>
    </source>
</evidence>
<dbReference type="KEGG" id="epl:P4G45_15470"/>
<protein>
    <submittedName>
        <fullName evidence="3">DUF1906 domain-containing protein</fullName>
    </submittedName>
</protein>
<feature type="chain" id="PRO_5043288442" evidence="1">
    <location>
        <begin position="26"/>
        <end position="284"/>
    </location>
</feature>
<name>A0AAU7CXN5_9BACT</name>
<feature type="signal peptide" evidence="1">
    <location>
        <begin position="1"/>
        <end position="25"/>
    </location>
</feature>
<keyword evidence="1" id="KW-0732">Signal</keyword>
<dbReference type="AlphaFoldDB" id="A0AAU7CXN5"/>
<organism evidence="3">
    <name type="scientific">Edaphobacter paludis</name>
    <dbReference type="NCBI Taxonomy" id="3035702"/>
    <lineage>
        <taxon>Bacteria</taxon>
        <taxon>Pseudomonadati</taxon>
        <taxon>Acidobacteriota</taxon>
        <taxon>Terriglobia</taxon>
        <taxon>Terriglobales</taxon>
        <taxon>Acidobacteriaceae</taxon>
        <taxon>Edaphobacter</taxon>
    </lineage>
</organism>
<dbReference type="SUPFAM" id="SSF51445">
    <property type="entry name" value="(Trans)glycosidases"/>
    <property type="match status" value="1"/>
</dbReference>
<dbReference type="Pfam" id="PF08924">
    <property type="entry name" value="Rv2525c_GlyHyd-like"/>
    <property type="match status" value="1"/>
</dbReference>